<gene>
    <name evidence="1" type="ORF">SAMN05421831_10845</name>
</gene>
<sequence>MTVLASQVSDWQHLSFQARRHILDQALQSAALKDAVFYAQVHRLWTHFNQVSATWDQTLVLPGPTGESNELYLTARGLSFIYAEKNAAESLILGQIFASLLCGNSVLCCLPEHKELLQQVEQVLTQAKLPAGVFTPAQVEDLAQALQRPELRLMQAVLTEPTQVIPWCQRLAQGTQVLVPLIYEAYPDGRTLLMPDYLLKLVTERTRTINTTAVGGNATLLELGSRHD</sequence>
<dbReference type="SUPFAM" id="SSF53720">
    <property type="entry name" value="ALDH-like"/>
    <property type="match status" value="1"/>
</dbReference>
<keyword evidence="2" id="KW-1185">Reference proteome</keyword>
<accession>A0A1H6ST55</accession>
<dbReference type="InterPro" id="IPR016161">
    <property type="entry name" value="Ald_DH/histidinol_DH"/>
</dbReference>
<reference evidence="2" key="1">
    <citation type="submission" date="2016-10" db="EMBL/GenBank/DDBJ databases">
        <authorList>
            <person name="Varghese N."/>
            <person name="Submissions S."/>
        </authorList>
    </citation>
    <scope>NUCLEOTIDE SEQUENCE [LARGE SCALE GENOMIC DNA]</scope>
    <source>
        <strain evidence="2">DSM 7165</strain>
    </source>
</reference>
<dbReference type="STRING" id="64971.SAMN05421831_10845"/>
<evidence type="ECO:0000313" key="1">
    <source>
        <dbReference type="EMBL" id="SEI71093.1"/>
    </source>
</evidence>
<dbReference type="RefSeq" id="WP_093310104.1">
    <property type="nucleotide sequence ID" value="NZ_FNYH01000008.1"/>
</dbReference>
<dbReference type="GO" id="GO:0016491">
    <property type="term" value="F:oxidoreductase activity"/>
    <property type="evidence" value="ECO:0007669"/>
    <property type="project" value="InterPro"/>
</dbReference>
<protein>
    <submittedName>
        <fullName evidence="1">Uncharacterized protein</fullName>
    </submittedName>
</protein>
<dbReference type="OrthoDB" id="6659650at2"/>
<dbReference type="AlphaFoldDB" id="A0A1H6ST55"/>
<organism evidence="1 2">
    <name type="scientific">Allopseudospirillum japonicum</name>
    <dbReference type="NCBI Taxonomy" id="64971"/>
    <lineage>
        <taxon>Bacteria</taxon>
        <taxon>Pseudomonadati</taxon>
        <taxon>Pseudomonadota</taxon>
        <taxon>Gammaproteobacteria</taxon>
        <taxon>Oceanospirillales</taxon>
        <taxon>Oceanospirillaceae</taxon>
        <taxon>Allopseudospirillum</taxon>
    </lineage>
</organism>
<dbReference type="EMBL" id="FNYH01000008">
    <property type="protein sequence ID" value="SEI71093.1"/>
    <property type="molecule type" value="Genomic_DNA"/>
</dbReference>
<name>A0A1H6ST55_9GAMM</name>
<proteinExistence type="predicted"/>
<evidence type="ECO:0000313" key="2">
    <source>
        <dbReference type="Proteomes" id="UP000242999"/>
    </source>
</evidence>
<dbReference type="Proteomes" id="UP000242999">
    <property type="component" value="Unassembled WGS sequence"/>
</dbReference>